<dbReference type="GO" id="GO:0006526">
    <property type="term" value="P:L-arginine biosynthetic process"/>
    <property type="evidence" value="ECO:0007669"/>
    <property type="project" value="UniProtKB-UniPathway"/>
</dbReference>
<dbReference type="SUPFAM" id="SSF55252">
    <property type="entry name" value="C-terminal domain of arginine repressor"/>
    <property type="match status" value="1"/>
</dbReference>
<dbReference type="PATRIC" id="fig|1293598.4.peg.904"/>
<dbReference type="GO" id="GO:0034618">
    <property type="term" value="F:arginine binding"/>
    <property type="evidence" value="ECO:0007669"/>
    <property type="project" value="InterPro"/>
</dbReference>
<keyword evidence="7" id="KW-0028">Amino-acid biosynthesis</keyword>
<gene>
    <name evidence="7" type="primary">argR</name>
    <name evidence="10" type="ORF">IV56_GL000856</name>
</gene>
<evidence type="ECO:0000256" key="2">
    <source>
        <dbReference type="ARBA" id="ARBA00008316"/>
    </source>
</evidence>
<keyword evidence="7" id="KW-0678">Repressor</keyword>
<dbReference type="Gene3D" id="1.10.10.10">
    <property type="entry name" value="Winged helix-like DNA-binding domain superfamily/Winged helix DNA-binding domain"/>
    <property type="match status" value="1"/>
</dbReference>
<keyword evidence="6 7" id="KW-0804">Transcription</keyword>
<dbReference type="AlphaFoldDB" id="A0A0R2N493"/>
<evidence type="ECO:0000256" key="6">
    <source>
        <dbReference type="ARBA" id="ARBA00023163"/>
    </source>
</evidence>
<dbReference type="InterPro" id="IPR001669">
    <property type="entry name" value="Arg_repress"/>
</dbReference>
<evidence type="ECO:0000259" key="9">
    <source>
        <dbReference type="Pfam" id="PF02863"/>
    </source>
</evidence>
<reference evidence="10 11" key="1">
    <citation type="journal article" date="2015" name="Genome Announc.">
        <title>Expanding the biotechnology potential of lactobacilli through comparative genomics of 213 strains and associated genera.</title>
        <authorList>
            <person name="Sun Z."/>
            <person name="Harris H.M."/>
            <person name="McCann A."/>
            <person name="Guo C."/>
            <person name="Argimon S."/>
            <person name="Zhang W."/>
            <person name="Yang X."/>
            <person name="Jeffery I.B."/>
            <person name="Cooney J.C."/>
            <person name="Kagawa T.F."/>
            <person name="Liu W."/>
            <person name="Song Y."/>
            <person name="Salvetti E."/>
            <person name="Wrobel A."/>
            <person name="Rasinkangas P."/>
            <person name="Parkhill J."/>
            <person name="Rea M.C."/>
            <person name="O'Sullivan O."/>
            <person name="Ritari J."/>
            <person name="Douillard F.P."/>
            <person name="Paul Ross R."/>
            <person name="Yang R."/>
            <person name="Briner A.E."/>
            <person name="Felis G.E."/>
            <person name="de Vos W.M."/>
            <person name="Barrangou R."/>
            <person name="Klaenhammer T.R."/>
            <person name="Caufield P.W."/>
            <person name="Cui Y."/>
            <person name="Zhang H."/>
            <person name="O'Toole P.W."/>
        </authorList>
    </citation>
    <scope>NUCLEOTIDE SEQUENCE [LARGE SCALE GENOMIC DNA]</scope>
    <source>
        <strain evidence="10 11">DSM 24301</strain>
    </source>
</reference>
<dbReference type="GO" id="GO:0003700">
    <property type="term" value="F:DNA-binding transcription factor activity"/>
    <property type="evidence" value="ECO:0007669"/>
    <property type="project" value="UniProtKB-UniRule"/>
</dbReference>
<dbReference type="HAMAP" id="MF_00173">
    <property type="entry name" value="Arg_repressor"/>
    <property type="match status" value="1"/>
</dbReference>
<keyword evidence="4 7" id="KW-0805">Transcription regulation</keyword>
<dbReference type="Pfam" id="PF02863">
    <property type="entry name" value="Arg_repressor_C"/>
    <property type="match status" value="1"/>
</dbReference>
<proteinExistence type="inferred from homology"/>
<dbReference type="Pfam" id="PF01316">
    <property type="entry name" value="Arg_repressor"/>
    <property type="match status" value="1"/>
</dbReference>
<dbReference type="SUPFAM" id="SSF46785">
    <property type="entry name" value="Winged helix' DNA-binding domain"/>
    <property type="match status" value="1"/>
</dbReference>
<dbReference type="GO" id="GO:0051259">
    <property type="term" value="P:protein complex oligomerization"/>
    <property type="evidence" value="ECO:0007669"/>
    <property type="project" value="InterPro"/>
</dbReference>
<evidence type="ECO:0000256" key="7">
    <source>
        <dbReference type="HAMAP-Rule" id="MF_00173"/>
    </source>
</evidence>
<dbReference type="OrthoDB" id="9807089at2"/>
<evidence type="ECO:0000313" key="10">
    <source>
        <dbReference type="EMBL" id="KRO18579.1"/>
    </source>
</evidence>
<evidence type="ECO:0000256" key="5">
    <source>
        <dbReference type="ARBA" id="ARBA00023125"/>
    </source>
</evidence>
<organism evidence="10 11">
    <name type="scientific">Lacticaseibacillus saniviri JCM 17471 = DSM 24301</name>
    <dbReference type="NCBI Taxonomy" id="1293598"/>
    <lineage>
        <taxon>Bacteria</taxon>
        <taxon>Bacillati</taxon>
        <taxon>Bacillota</taxon>
        <taxon>Bacilli</taxon>
        <taxon>Lactobacillales</taxon>
        <taxon>Lactobacillaceae</taxon>
        <taxon>Lacticaseibacillus</taxon>
    </lineage>
</organism>
<comment type="similarity">
    <text evidence="2 7">Belongs to the ArgR family.</text>
</comment>
<dbReference type="InterPro" id="IPR036388">
    <property type="entry name" value="WH-like_DNA-bd_sf"/>
</dbReference>
<comment type="pathway">
    <text evidence="7">Amino-acid biosynthesis; L-arginine biosynthesis [regulation].</text>
</comment>
<dbReference type="GO" id="GO:0003677">
    <property type="term" value="F:DNA binding"/>
    <property type="evidence" value="ECO:0007669"/>
    <property type="project" value="UniProtKB-KW"/>
</dbReference>
<evidence type="ECO:0000313" key="11">
    <source>
        <dbReference type="Proteomes" id="UP000050969"/>
    </source>
</evidence>
<dbReference type="UniPathway" id="UPA00068"/>
<dbReference type="InterPro" id="IPR020900">
    <property type="entry name" value="Arg_repress_DNA-bd"/>
</dbReference>
<comment type="subcellular location">
    <subcellularLocation>
        <location evidence="1 7">Cytoplasm</location>
    </subcellularLocation>
</comment>
<keyword evidence="7" id="KW-0055">Arginine biosynthesis</keyword>
<evidence type="ECO:0000256" key="3">
    <source>
        <dbReference type="ARBA" id="ARBA00022490"/>
    </source>
</evidence>
<sequence>MRKSERQRQIRRLISEQVIERQSDFVTALEAWHIPVTQATISRDIKEMQLVKLPTSDGHYRYSLPQETQLPPLEKLKRTLQGAYFSGEQLDSYVQVKLEPGTGPAIAHLFEQLNDERIFAMIPSDANILIICRTQAAAEALLHEILEIVGE</sequence>
<dbReference type="InterPro" id="IPR036390">
    <property type="entry name" value="WH_DNA-bd_sf"/>
</dbReference>
<evidence type="ECO:0000256" key="1">
    <source>
        <dbReference type="ARBA" id="ARBA00004496"/>
    </source>
</evidence>
<dbReference type="Proteomes" id="UP000050969">
    <property type="component" value="Unassembled WGS sequence"/>
</dbReference>
<dbReference type="InterPro" id="IPR020899">
    <property type="entry name" value="Arg_repress_C"/>
</dbReference>
<dbReference type="InterPro" id="IPR036251">
    <property type="entry name" value="Arg_repress_C_sf"/>
</dbReference>
<dbReference type="Gene3D" id="3.30.1360.40">
    <property type="match status" value="1"/>
</dbReference>
<dbReference type="EMBL" id="JQCE01000004">
    <property type="protein sequence ID" value="KRO18579.1"/>
    <property type="molecule type" value="Genomic_DNA"/>
</dbReference>
<name>A0A0R2N493_9LACO</name>
<protein>
    <recommendedName>
        <fullName evidence="7">Arginine repressor</fullName>
    </recommendedName>
</protein>
<comment type="function">
    <text evidence="7">Regulates arginine biosynthesis genes.</text>
</comment>
<feature type="domain" description="Arginine repressor DNA-binding" evidence="8">
    <location>
        <begin position="1"/>
        <end position="69"/>
    </location>
</feature>
<dbReference type="STRING" id="1293598.IV56_GL000856"/>
<feature type="domain" description="Arginine repressor C-terminal" evidence="9">
    <location>
        <begin position="84"/>
        <end position="145"/>
    </location>
</feature>
<evidence type="ECO:0000259" key="8">
    <source>
        <dbReference type="Pfam" id="PF01316"/>
    </source>
</evidence>
<dbReference type="RefSeq" id="WP_054777221.1">
    <property type="nucleotide sequence ID" value="NZ_BBBX01000009.1"/>
</dbReference>
<dbReference type="PANTHER" id="PTHR34471">
    <property type="entry name" value="ARGININE REPRESSOR"/>
    <property type="match status" value="1"/>
</dbReference>
<keyword evidence="11" id="KW-1185">Reference proteome</keyword>
<keyword evidence="5 7" id="KW-0238">DNA-binding</keyword>
<dbReference type="GO" id="GO:1900079">
    <property type="term" value="P:regulation of arginine biosynthetic process"/>
    <property type="evidence" value="ECO:0007669"/>
    <property type="project" value="UniProtKB-UniRule"/>
</dbReference>
<accession>A0A0R2N493</accession>
<keyword evidence="3 7" id="KW-0963">Cytoplasm</keyword>
<comment type="caution">
    <text evidence="10">The sequence shown here is derived from an EMBL/GenBank/DDBJ whole genome shotgun (WGS) entry which is preliminary data.</text>
</comment>
<dbReference type="GO" id="GO:0005737">
    <property type="term" value="C:cytoplasm"/>
    <property type="evidence" value="ECO:0007669"/>
    <property type="project" value="UniProtKB-SubCell"/>
</dbReference>
<dbReference type="PANTHER" id="PTHR34471:SF1">
    <property type="entry name" value="ARGININE REPRESSOR"/>
    <property type="match status" value="1"/>
</dbReference>
<evidence type="ECO:0000256" key="4">
    <source>
        <dbReference type="ARBA" id="ARBA00023015"/>
    </source>
</evidence>
<dbReference type="PRINTS" id="PR01467">
    <property type="entry name" value="ARGREPRESSOR"/>
</dbReference>